<dbReference type="InterPro" id="IPR000232">
    <property type="entry name" value="HSF_DNA-bd"/>
</dbReference>
<evidence type="ECO:0000256" key="3">
    <source>
        <dbReference type="ARBA" id="ARBA00023125"/>
    </source>
</evidence>
<dbReference type="GO" id="GO:0003700">
    <property type="term" value="F:DNA-binding transcription factor activity"/>
    <property type="evidence" value="ECO:0007669"/>
    <property type="project" value="InterPro"/>
</dbReference>
<dbReference type="EMBL" id="BPLQ01009683">
    <property type="protein sequence ID" value="GIY45950.1"/>
    <property type="molecule type" value="Genomic_DNA"/>
</dbReference>
<evidence type="ECO:0000313" key="8">
    <source>
        <dbReference type="EMBL" id="GIY45950.1"/>
    </source>
</evidence>
<sequence>MSDWEQKKFPLFNMKFPEKLWFIVNDCETGAIGWGPSGETIHLEYEKFQEEYLDKNMGVFKTNNIASFVRQLNLYGFRKCNRYNEDKHEFKHPLFMKDRKDLIEYVRRKPGSLIKYLNPTIRTPRGSKMKNCTEVSPVQKENVIPKKVGSNSRQDTPKPSLKRAPLRCHQDSNMLNPMRHLWWNNIPTQPYPSNFYCDGSLIEQGWLPVNGSFCNSPTTIKQEPDELENDENCYFKDTNGNENRQVTPKGSGNMFFLVVPGYPSPHSHNIYGSPGYYSGMLPMPGMAMGLSPENENSGMYSREMSFYESGNLSVCDSTMWCLIVFCAVVIAPAIAEENCDVSRYTECMEPIHNATFGHPNGLFQDSNDLVKSCPTIKEGIKCIQDFVKDCGTDMIAENYHEQFEKPAEFLDKICDPSSPLRTEYLKASPCLQEKSDDLEVCSTKVQEFLSILDEADSNEKELTLTCMYEMMLRACLLSTSGEKCGLETASFIRKALLYSPSLGMQTCSKEVPYPPTLRVPYPSYPELLDNAKPEALFIELPDLELYDWGRQYCKGLRINNPQIFNEDRMLQELCKNIKQG</sequence>
<feature type="region of interest" description="Disordered" evidence="6">
    <location>
        <begin position="136"/>
        <end position="164"/>
    </location>
</feature>
<dbReference type="InterPro" id="IPR036388">
    <property type="entry name" value="WH-like_DNA-bd_sf"/>
</dbReference>
<proteinExistence type="inferred from homology"/>
<accession>A0AAV4TM84</accession>
<dbReference type="Gene3D" id="1.10.10.10">
    <property type="entry name" value="Winged helix-like DNA-binding domain superfamily/Winged helix DNA-binding domain"/>
    <property type="match status" value="1"/>
</dbReference>
<gene>
    <name evidence="8" type="primary">AVEN_172500_1</name>
    <name evidence="8" type="ORF">CDAR_380471</name>
</gene>
<dbReference type="Pfam" id="PF00447">
    <property type="entry name" value="HSF_DNA-bind"/>
    <property type="match status" value="1"/>
</dbReference>
<dbReference type="SUPFAM" id="SSF46785">
    <property type="entry name" value="Winged helix' DNA-binding domain"/>
    <property type="match status" value="1"/>
</dbReference>
<evidence type="ECO:0000256" key="2">
    <source>
        <dbReference type="ARBA" id="ARBA00006403"/>
    </source>
</evidence>
<feature type="domain" description="HSF-type DNA-binding" evidence="7">
    <location>
        <begin position="12"/>
        <end position="109"/>
    </location>
</feature>
<keyword evidence="4" id="KW-0539">Nucleus</keyword>
<name>A0AAV4TM84_9ARAC</name>
<reference evidence="8 9" key="1">
    <citation type="submission" date="2021-06" db="EMBL/GenBank/DDBJ databases">
        <title>Caerostris darwini draft genome.</title>
        <authorList>
            <person name="Kono N."/>
            <person name="Arakawa K."/>
        </authorList>
    </citation>
    <scope>NUCLEOTIDE SEQUENCE [LARGE SCALE GENOMIC DNA]</scope>
</reference>
<comment type="subcellular location">
    <subcellularLocation>
        <location evidence="1">Nucleus</location>
    </subcellularLocation>
</comment>
<comment type="similarity">
    <text evidence="2 5">Belongs to the HSF family.</text>
</comment>
<dbReference type="AlphaFoldDB" id="A0AAV4TM84"/>
<dbReference type="SMART" id="SM00415">
    <property type="entry name" value="HSF"/>
    <property type="match status" value="1"/>
</dbReference>
<evidence type="ECO:0000256" key="4">
    <source>
        <dbReference type="ARBA" id="ARBA00023242"/>
    </source>
</evidence>
<dbReference type="PANTHER" id="PTHR33964">
    <property type="entry name" value="RE45066P-RELATED"/>
    <property type="match status" value="1"/>
</dbReference>
<evidence type="ECO:0000256" key="5">
    <source>
        <dbReference type="RuleBase" id="RU004020"/>
    </source>
</evidence>
<dbReference type="PANTHER" id="PTHR33964:SF1">
    <property type="entry name" value="RE45066P"/>
    <property type="match status" value="1"/>
</dbReference>
<comment type="caution">
    <text evidence="8">The sequence shown here is derived from an EMBL/GenBank/DDBJ whole genome shotgun (WGS) entry which is preliminary data.</text>
</comment>
<keyword evidence="9" id="KW-1185">Reference proteome</keyword>
<dbReference type="GO" id="GO:0005634">
    <property type="term" value="C:nucleus"/>
    <property type="evidence" value="ECO:0007669"/>
    <property type="project" value="UniProtKB-SubCell"/>
</dbReference>
<evidence type="ECO:0000256" key="6">
    <source>
        <dbReference type="SAM" id="MobiDB-lite"/>
    </source>
</evidence>
<dbReference type="Proteomes" id="UP001054837">
    <property type="component" value="Unassembled WGS sequence"/>
</dbReference>
<evidence type="ECO:0000256" key="1">
    <source>
        <dbReference type="ARBA" id="ARBA00004123"/>
    </source>
</evidence>
<protein>
    <submittedName>
        <fullName evidence="8">HSF_DOMAIN domain-containing protein</fullName>
    </submittedName>
</protein>
<organism evidence="8 9">
    <name type="scientific">Caerostris darwini</name>
    <dbReference type="NCBI Taxonomy" id="1538125"/>
    <lineage>
        <taxon>Eukaryota</taxon>
        <taxon>Metazoa</taxon>
        <taxon>Ecdysozoa</taxon>
        <taxon>Arthropoda</taxon>
        <taxon>Chelicerata</taxon>
        <taxon>Arachnida</taxon>
        <taxon>Araneae</taxon>
        <taxon>Araneomorphae</taxon>
        <taxon>Entelegynae</taxon>
        <taxon>Araneoidea</taxon>
        <taxon>Araneidae</taxon>
        <taxon>Caerostris</taxon>
    </lineage>
</organism>
<dbReference type="InterPro" id="IPR036390">
    <property type="entry name" value="WH_DNA-bd_sf"/>
</dbReference>
<dbReference type="GO" id="GO:0043565">
    <property type="term" value="F:sequence-specific DNA binding"/>
    <property type="evidence" value="ECO:0007669"/>
    <property type="project" value="InterPro"/>
</dbReference>
<keyword evidence="3" id="KW-0238">DNA-binding</keyword>
<evidence type="ECO:0000259" key="7">
    <source>
        <dbReference type="SMART" id="SM00415"/>
    </source>
</evidence>
<evidence type="ECO:0000313" key="9">
    <source>
        <dbReference type="Proteomes" id="UP001054837"/>
    </source>
</evidence>